<name>A0ABD3DWX3_9LAMI</name>
<accession>A0ABD3DWX3</accession>
<protein>
    <submittedName>
        <fullName evidence="1">Uncharacterized protein</fullName>
    </submittedName>
</protein>
<gene>
    <name evidence="1" type="ORF">CASFOL_011247</name>
</gene>
<dbReference type="EMBL" id="JAVIJP010000013">
    <property type="protein sequence ID" value="KAL3646067.1"/>
    <property type="molecule type" value="Genomic_DNA"/>
</dbReference>
<sequence length="69" mass="8086">MDSFSQNWLPWRRFTTAGQILDGIEWRRNFDCGCGGKRRILRRASVAVRRRLATAALWDRIWLCSDDAS</sequence>
<dbReference type="Proteomes" id="UP001632038">
    <property type="component" value="Unassembled WGS sequence"/>
</dbReference>
<evidence type="ECO:0000313" key="2">
    <source>
        <dbReference type="Proteomes" id="UP001632038"/>
    </source>
</evidence>
<dbReference type="AlphaFoldDB" id="A0ABD3DWX3"/>
<comment type="caution">
    <text evidence="1">The sequence shown here is derived from an EMBL/GenBank/DDBJ whole genome shotgun (WGS) entry which is preliminary data.</text>
</comment>
<keyword evidence="2" id="KW-1185">Reference proteome</keyword>
<organism evidence="1 2">
    <name type="scientific">Castilleja foliolosa</name>
    <dbReference type="NCBI Taxonomy" id="1961234"/>
    <lineage>
        <taxon>Eukaryota</taxon>
        <taxon>Viridiplantae</taxon>
        <taxon>Streptophyta</taxon>
        <taxon>Embryophyta</taxon>
        <taxon>Tracheophyta</taxon>
        <taxon>Spermatophyta</taxon>
        <taxon>Magnoliopsida</taxon>
        <taxon>eudicotyledons</taxon>
        <taxon>Gunneridae</taxon>
        <taxon>Pentapetalae</taxon>
        <taxon>asterids</taxon>
        <taxon>lamiids</taxon>
        <taxon>Lamiales</taxon>
        <taxon>Orobanchaceae</taxon>
        <taxon>Pedicularideae</taxon>
        <taxon>Castillejinae</taxon>
        <taxon>Castilleja</taxon>
    </lineage>
</organism>
<reference evidence="2" key="1">
    <citation type="journal article" date="2024" name="IScience">
        <title>Strigolactones Initiate the Formation of Haustorium-like Structures in Castilleja.</title>
        <authorList>
            <person name="Buerger M."/>
            <person name="Peterson D."/>
            <person name="Chory J."/>
        </authorList>
    </citation>
    <scope>NUCLEOTIDE SEQUENCE [LARGE SCALE GENOMIC DNA]</scope>
</reference>
<proteinExistence type="predicted"/>
<evidence type="ECO:0000313" key="1">
    <source>
        <dbReference type="EMBL" id="KAL3646067.1"/>
    </source>
</evidence>